<dbReference type="Pfam" id="PF09656">
    <property type="entry name" value="PGPGW"/>
    <property type="match status" value="1"/>
</dbReference>
<comment type="caution">
    <text evidence="2">The sequence shown here is derived from an EMBL/GenBank/DDBJ whole genome shotgun (WGS) entry which is preliminary data.</text>
</comment>
<name>A0ABQ2NCT8_9ACTN</name>
<evidence type="ECO:0000256" key="1">
    <source>
        <dbReference type="SAM" id="Phobius"/>
    </source>
</evidence>
<keyword evidence="1" id="KW-0812">Transmembrane</keyword>
<reference evidence="3" key="1">
    <citation type="journal article" date="2019" name="Int. J. Syst. Evol. Microbiol.">
        <title>The Global Catalogue of Microorganisms (GCM) 10K type strain sequencing project: providing services to taxonomists for standard genome sequencing and annotation.</title>
        <authorList>
            <consortium name="The Broad Institute Genomics Platform"/>
            <consortium name="The Broad Institute Genome Sequencing Center for Infectious Disease"/>
            <person name="Wu L."/>
            <person name="Ma J."/>
        </authorList>
    </citation>
    <scope>NUCLEOTIDE SEQUENCE [LARGE SCALE GENOMIC DNA]</scope>
    <source>
        <strain evidence="3">CGMCC 4.7371</strain>
    </source>
</reference>
<keyword evidence="3" id="KW-1185">Reference proteome</keyword>
<feature type="transmembrane region" description="Helical" evidence="1">
    <location>
        <begin position="21"/>
        <end position="45"/>
    </location>
</feature>
<evidence type="ECO:0000313" key="3">
    <source>
        <dbReference type="Proteomes" id="UP000655410"/>
    </source>
</evidence>
<sequence length="146" mass="15552">MSDTGPHWLKRLHTRLHAHPVTGAATKVVVTAIGVLVLVAGLVMMVAPGPGIVGIIAGLAILATEWEFARRWLATAKRTAQDAAEKARTMDPAVRRKRLALTALAVALVCAVATVLVWQLGWPQLAVSGWDRVQSINDAVPELPGM</sequence>
<dbReference type="RefSeq" id="WP_188784945.1">
    <property type="nucleotide sequence ID" value="NZ_BMNI01000010.1"/>
</dbReference>
<dbReference type="EMBL" id="BMNI01000010">
    <property type="protein sequence ID" value="GGO93108.1"/>
    <property type="molecule type" value="Genomic_DNA"/>
</dbReference>
<feature type="transmembrane region" description="Helical" evidence="1">
    <location>
        <begin position="51"/>
        <end position="69"/>
    </location>
</feature>
<evidence type="ECO:0008006" key="4">
    <source>
        <dbReference type="Google" id="ProtNLM"/>
    </source>
</evidence>
<gene>
    <name evidence="2" type="ORF">GCM10011584_31080</name>
</gene>
<keyword evidence="1" id="KW-1133">Transmembrane helix</keyword>
<dbReference type="Proteomes" id="UP000655410">
    <property type="component" value="Unassembled WGS sequence"/>
</dbReference>
<organism evidence="2 3">
    <name type="scientific">Nocardioides phosphati</name>
    <dbReference type="NCBI Taxonomy" id="1867775"/>
    <lineage>
        <taxon>Bacteria</taxon>
        <taxon>Bacillati</taxon>
        <taxon>Actinomycetota</taxon>
        <taxon>Actinomycetes</taxon>
        <taxon>Propionibacteriales</taxon>
        <taxon>Nocardioidaceae</taxon>
        <taxon>Nocardioides</taxon>
    </lineage>
</organism>
<accession>A0ABQ2NCT8</accession>
<evidence type="ECO:0000313" key="2">
    <source>
        <dbReference type="EMBL" id="GGO93108.1"/>
    </source>
</evidence>
<proteinExistence type="predicted"/>
<protein>
    <recommendedName>
        <fullName evidence="4">TIGR02611 family protein</fullName>
    </recommendedName>
</protein>
<dbReference type="InterPro" id="IPR019099">
    <property type="entry name" value="Uncharacterised_PGPGW_TM"/>
</dbReference>
<feature type="transmembrane region" description="Helical" evidence="1">
    <location>
        <begin position="99"/>
        <end position="120"/>
    </location>
</feature>
<keyword evidence="1" id="KW-0472">Membrane</keyword>